<proteinExistence type="predicted"/>
<dbReference type="AlphaFoldDB" id="A0A4Z2F508"/>
<dbReference type="Proteomes" id="UP000314294">
    <property type="component" value="Unassembled WGS sequence"/>
</dbReference>
<accession>A0A4Z2F508</accession>
<feature type="region of interest" description="Disordered" evidence="1">
    <location>
        <begin position="53"/>
        <end position="112"/>
    </location>
</feature>
<comment type="caution">
    <text evidence="2">The sequence shown here is derived from an EMBL/GenBank/DDBJ whole genome shotgun (WGS) entry which is preliminary data.</text>
</comment>
<feature type="compositionally biased region" description="Basic and acidic residues" evidence="1">
    <location>
        <begin position="19"/>
        <end position="33"/>
    </location>
</feature>
<evidence type="ECO:0000256" key="1">
    <source>
        <dbReference type="SAM" id="MobiDB-lite"/>
    </source>
</evidence>
<keyword evidence="3" id="KW-1185">Reference proteome</keyword>
<feature type="compositionally biased region" description="Basic and acidic residues" evidence="1">
    <location>
        <begin position="69"/>
        <end position="91"/>
    </location>
</feature>
<gene>
    <name evidence="2" type="ORF">EYF80_053527</name>
</gene>
<sequence length="112" mass="12297">MRLTSSSEATRRSAARLQPDGRRSDPTLDPERVCEKEVRAVLWSRREDELTALERERRHSAAAAGGKGGRGDRPTRERTETETETETKTETETGTETGTGTGRAVWSPGSAP</sequence>
<name>A0A4Z2F508_9TELE</name>
<evidence type="ECO:0000313" key="3">
    <source>
        <dbReference type="Proteomes" id="UP000314294"/>
    </source>
</evidence>
<dbReference type="EMBL" id="SRLO01001634">
    <property type="protein sequence ID" value="TNN36306.1"/>
    <property type="molecule type" value="Genomic_DNA"/>
</dbReference>
<feature type="region of interest" description="Disordered" evidence="1">
    <location>
        <begin position="1"/>
        <end position="33"/>
    </location>
</feature>
<protein>
    <submittedName>
        <fullName evidence="2">Uncharacterized protein</fullName>
    </submittedName>
</protein>
<evidence type="ECO:0000313" key="2">
    <source>
        <dbReference type="EMBL" id="TNN36306.1"/>
    </source>
</evidence>
<organism evidence="2 3">
    <name type="scientific">Liparis tanakae</name>
    <name type="common">Tanaka's snailfish</name>
    <dbReference type="NCBI Taxonomy" id="230148"/>
    <lineage>
        <taxon>Eukaryota</taxon>
        <taxon>Metazoa</taxon>
        <taxon>Chordata</taxon>
        <taxon>Craniata</taxon>
        <taxon>Vertebrata</taxon>
        <taxon>Euteleostomi</taxon>
        <taxon>Actinopterygii</taxon>
        <taxon>Neopterygii</taxon>
        <taxon>Teleostei</taxon>
        <taxon>Neoteleostei</taxon>
        <taxon>Acanthomorphata</taxon>
        <taxon>Eupercaria</taxon>
        <taxon>Perciformes</taxon>
        <taxon>Cottioidei</taxon>
        <taxon>Cottales</taxon>
        <taxon>Liparidae</taxon>
        <taxon>Liparis</taxon>
    </lineage>
</organism>
<reference evidence="2 3" key="1">
    <citation type="submission" date="2019-03" db="EMBL/GenBank/DDBJ databases">
        <title>First draft genome of Liparis tanakae, snailfish: a comprehensive survey of snailfish specific genes.</title>
        <authorList>
            <person name="Kim W."/>
            <person name="Song I."/>
            <person name="Jeong J.-H."/>
            <person name="Kim D."/>
            <person name="Kim S."/>
            <person name="Ryu S."/>
            <person name="Song J.Y."/>
            <person name="Lee S.K."/>
        </authorList>
    </citation>
    <scope>NUCLEOTIDE SEQUENCE [LARGE SCALE GENOMIC DNA]</scope>
    <source>
        <tissue evidence="2">Muscle</tissue>
    </source>
</reference>